<proteinExistence type="predicted"/>
<organism evidence="2 3">
    <name type="scientific">Candidatus Zambryskibacteria bacterium RIFCSPHIGHO2_01_FULL_46_25</name>
    <dbReference type="NCBI Taxonomy" id="1802738"/>
    <lineage>
        <taxon>Bacteria</taxon>
        <taxon>Candidatus Zambryskiibacteriota</taxon>
    </lineage>
</organism>
<name>A0A1G2SYM0_9BACT</name>
<feature type="domain" description="DUF397" evidence="1">
    <location>
        <begin position="19"/>
        <end position="69"/>
    </location>
</feature>
<protein>
    <recommendedName>
        <fullName evidence="1">DUF397 domain-containing protein</fullName>
    </recommendedName>
</protein>
<dbReference type="InterPro" id="IPR007278">
    <property type="entry name" value="DUF397"/>
</dbReference>
<accession>A0A1G2SYM0</accession>
<evidence type="ECO:0000259" key="1">
    <source>
        <dbReference type="Pfam" id="PF04149"/>
    </source>
</evidence>
<gene>
    <name evidence="2" type="ORF">A2838_00475</name>
</gene>
<dbReference type="Proteomes" id="UP000178107">
    <property type="component" value="Unassembled WGS sequence"/>
</dbReference>
<comment type="caution">
    <text evidence="2">The sequence shown here is derived from an EMBL/GenBank/DDBJ whole genome shotgun (WGS) entry which is preliminary data.</text>
</comment>
<dbReference type="Pfam" id="PF04149">
    <property type="entry name" value="DUF397"/>
    <property type="match status" value="1"/>
</dbReference>
<reference evidence="2 3" key="1">
    <citation type="journal article" date="2016" name="Nat. Commun.">
        <title>Thousands of microbial genomes shed light on interconnected biogeochemical processes in an aquifer system.</title>
        <authorList>
            <person name="Anantharaman K."/>
            <person name="Brown C.T."/>
            <person name="Hug L.A."/>
            <person name="Sharon I."/>
            <person name="Castelle C.J."/>
            <person name="Probst A.J."/>
            <person name="Thomas B.C."/>
            <person name="Singh A."/>
            <person name="Wilkins M.J."/>
            <person name="Karaoz U."/>
            <person name="Brodie E.L."/>
            <person name="Williams K.H."/>
            <person name="Hubbard S.S."/>
            <person name="Banfield J.F."/>
        </authorList>
    </citation>
    <scope>NUCLEOTIDE SEQUENCE [LARGE SCALE GENOMIC DNA]</scope>
</reference>
<evidence type="ECO:0000313" key="3">
    <source>
        <dbReference type="Proteomes" id="UP000178107"/>
    </source>
</evidence>
<dbReference type="EMBL" id="MHVH01000006">
    <property type="protein sequence ID" value="OHA90093.1"/>
    <property type="molecule type" value="Genomic_DNA"/>
</dbReference>
<evidence type="ECO:0000313" key="2">
    <source>
        <dbReference type="EMBL" id="OHA90093.1"/>
    </source>
</evidence>
<dbReference type="AlphaFoldDB" id="A0A1G2SYM0"/>
<sequence>MKRKRISKPFSFPVQNQDFVKSWKSGKHNYCVEVAQKPEGVAVRDSKNRSGATLFFTNAEWSAFLAGAKSGQFDTR</sequence>